<feature type="compositionally biased region" description="Acidic residues" evidence="1">
    <location>
        <begin position="125"/>
        <end position="135"/>
    </location>
</feature>
<sequence length="365" mass="41879">MRCQSQQSAAVLLQLMEKYKPHLKPYAYRLHSWGRVLQDYNEVMGTSYRQVRTIKNKFERLKYLYKNEPGNIHFKGYSDEQIRQLEALIRDSDALGKSSDIERMVKKKQISVKREDGDGDGERDGEAEEDEEEEEYGRNSMISPESQQAHLNVGPTDAMRQSLFSNGKVTKKSSVQRLNDRIRRGVGGNKEATPPPLDTIVMGMPKNTLPKSSVMRFGGLDIDFLVNNRYDSESPTYPDNPTTQDNKGNNNNNNNSTPTTTTNNDINNDHPKNNNDSKNINTNNHSLTILKSNNLGEIKDLVAQLNTDQAREDHEMAYKQQQLEAKFMTQADFLNYKKENRNVQLRILNLLSKIIADEEIYKKTR</sequence>
<protein>
    <submittedName>
        <fullName evidence="2">Protein DAL82</fullName>
    </submittedName>
</protein>
<proteinExistence type="predicted"/>
<evidence type="ECO:0000313" key="3">
    <source>
        <dbReference type="Proteomes" id="UP001623330"/>
    </source>
</evidence>
<evidence type="ECO:0000313" key="2">
    <source>
        <dbReference type="EMBL" id="KAL3233129.1"/>
    </source>
</evidence>
<feature type="region of interest" description="Disordered" evidence="1">
    <location>
        <begin position="108"/>
        <end position="146"/>
    </location>
</feature>
<evidence type="ECO:0000256" key="1">
    <source>
        <dbReference type="SAM" id="MobiDB-lite"/>
    </source>
</evidence>
<dbReference type="EMBL" id="JBEVYD010000005">
    <property type="protein sequence ID" value="KAL3233129.1"/>
    <property type="molecule type" value="Genomic_DNA"/>
</dbReference>
<name>A0ABR4NWL4_9SACH</name>
<keyword evidence="3" id="KW-1185">Reference proteome</keyword>
<comment type="caution">
    <text evidence="2">The sequence shown here is derived from an EMBL/GenBank/DDBJ whole genome shotgun (WGS) entry which is preliminary data.</text>
</comment>
<feature type="region of interest" description="Disordered" evidence="1">
    <location>
        <begin position="231"/>
        <end position="283"/>
    </location>
</feature>
<organism evidence="2 3">
    <name type="scientific">Nakaseomyces bracarensis</name>
    <dbReference type="NCBI Taxonomy" id="273131"/>
    <lineage>
        <taxon>Eukaryota</taxon>
        <taxon>Fungi</taxon>
        <taxon>Dikarya</taxon>
        <taxon>Ascomycota</taxon>
        <taxon>Saccharomycotina</taxon>
        <taxon>Saccharomycetes</taxon>
        <taxon>Saccharomycetales</taxon>
        <taxon>Saccharomycetaceae</taxon>
        <taxon>Nakaseomyces</taxon>
    </lineage>
</organism>
<reference evidence="2 3" key="1">
    <citation type="submission" date="2024-05" db="EMBL/GenBank/DDBJ databases">
        <title>Long read based assembly of the Candida bracarensis genome reveals expanded adhesin content.</title>
        <authorList>
            <person name="Marcet-Houben M."/>
            <person name="Ksiezopolska E."/>
            <person name="Gabaldon T."/>
        </authorList>
    </citation>
    <scope>NUCLEOTIDE SEQUENCE [LARGE SCALE GENOMIC DNA]</scope>
    <source>
        <strain evidence="2 3">CBM6</strain>
    </source>
</reference>
<feature type="region of interest" description="Disordered" evidence="1">
    <location>
        <begin position="164"/>
        <end position="204"/>
    </location>
</feature>
<feature type="compositionally biased region" description="Polar residues" evidence="1">
    <location>
        <begin position="164"/>
        <end position="177"/>
    </location>
</feature>
<feature type="compositionally biased region" description="Basic and acidic residues" evidence="1">
    <location>
        <begin position="112"/>
        <end position="124"/>
    </location>
</feature>
<accession>A0ABR4NWL4</accession>
<gene>
    <name evidence="2" type="ORF">RNJ44_05045</name>
</gene>
<feature type="compositionally biased region" description="Low complexity" evidence="1">
    <location>
        <begin position="240"/>
        <end position="266"/>
    </location>
</feature>
<dbReference type="Proteomes" id="UP001623330">
    <property type="component" value="Unassembled WGS sequence"/>
</dbReference>